<dbReference type="EMBL" id="CP034687">
    <property type="protein sequence ID" value="AZS85528.1"/>
    <property type="molecule type" value="Genomic_DNA"/>
</dbReference>
<dbReference type="EMBL" id="CP029078">
    <property type="protein sequence ID" value="QCN87625.1"/>
    <property type="molecule type" value="Genomic_DNA"/>
</dbReference>
<gene>
    <name evidence="3" type="ORF">DDJ31_23925</name>
    <name evidence="2" type="ORF">ELQ87_15370</name>
</gene>
<evidence type="ECO:0000313" key="2">
    <source>
        <dbReference type="EMBL" id="AZS85528.1"/>
    </source>
</evidence>
<organism evidence="2 4">
    <name type="scientific">Streptomyces griseoviridis</name>
    <dbReference type="NCBI Taxonomy" id="45398"/>
    <lineage>
        <taxon>Bacteria</taxon>
        <taxon>Bacillati</taxon>
        <taxon>Actinomycetota</taxon>
        <taxon>Actinomycetes</taxon>
        <taxon>Kitasatosporales</taxon>
        <taxon>Streptomycetaceae</taxon>
        <taxon>Streptomyces</taxon>
    </lineage>
</organism>
<reference evidence="3 5" key="1">
    <citation type="submission" date="2018-04" db="EMBL/GenBank/DDBJ databases">
        <title>Complete genome sequences of Streptomyces griseoviridis K61 and characterization of antagonistic properties of biological control agents.</title>
        <authorList>
            <person name="Mariita R.M."/>
            <person name="Sello J.K."/>
        </authorList>
    </citation>
    <scope>NUCLEOTIDE SEQUENCE [LARGE SCALE GENOMIC DNA]</scope>
    <source>
        <strain evidence="3 5">K61</strain>
    </source>
</reference>
<evidence type="ECO:0000313" key="3">
    <source>
        <dbReference type="EMBL" id="QCN87625.1"/>
    </source>
</evidence>
<feature type="region of interest" description="Disordered" evidence="1">
    <location>
        <begin position="241"/>
        <end position="289"/>
    </location>
</feature>
<dbReference type="RefSeq" id="WP_127178400.1">
    <property type="nucleotide sequence ID" value="NZ_CP029078.1"/>
</dbReference>
<reference evidence="2 4" key="2">
    <citation type="submission" date="2018-12" db="EMBL/GenBank/DDBJ databases">
        <title>Streptomyces griseoviridis F1-27 complete genome.</title>
        <authorList>
            <person name="Mariita R.M."/>
            <person name="Sello J.K."/>
        </authorList>
    </citation>
    <scope>NUCLEOTIDE SEQUENCE [LARGE SCALE GENOMIC DNA]</scope>
    <source>
        <strain evidence="2 4">F1-27</strain>
    </source>
</reference>
<dbReference type="AlphaFoldDB" id="A0A3Q9KW37"/>
<dbReference type="OrthoDB" id="4138493at2"/>
<evidence type="ECO:0000313" key="4">
    <source>
        <dbReference type="Proteomes" id="UP000271291"/>
    </source>
</evidence>
<name>A0A3Q9KW37_STRGD</name>
<accession>A0A3Q9KW37</accession>
<protein>
    <submittedName>
        <fullName evidence="2">Uncharacterized protein</fullName>
    </submittedName>
</protein>
<proteinExistence type="predicted"/>
<evidence type="ECO:0000313" key="5">
    <source>
        <dbReference type="Proteomes" id="UP000501753"/>
    </source>
</evidence>
<keyword evidence="5" id="KW-1185">Reference proteome</keyword>
<feature type="compositionally biased region" description="Low complexity" evidence="1">
    <location>
        <begin position="10"/>
        <end position="21"/>
    </location>
</feature>
<dbReference type="Proteomes" id="UP000271291">
    <property type="component" value="Chromosome"/>
</dbReference>
<feature type="compositionally biased region" description="Basic and acidic residues" evidence="1">
    <location>
        <begin position="268"/>
        <end position="277"/>
    </location>
</feature>
<sequence length="289" mass="31847">MSDEYDTDLAFGSSSPSGSDDAPFRGLVGDILFETDWHPEKMRKIAQGIAGLRAASPEFAAACEEAGPLAVHFHIQAGDPLYWDGTNGTVYMNPEARQNRDASSSRLTGGVAFEILNAASESRRLEWETFAASGGIEQMSAEERQGLTPTKFFAYQMERIEFDNTARHRKIMSEADFKRSSANIYADAPRDFRTFWELQHQPRARGLQPHVTQYEFRYATLCPQPIVPQAGLVPTAAAQTSAADNSPLAQAVQDHSPGGGSGGRRRERTSSRRDGGHSRGSQATQRRRH</sequence>
<dbReference type="Proteomes" id="UP000501753">
    <property type="component" value="Chromosome"/>
</dbReference>
<evidence type="ECO:0000256" key="1">
    <source>
        <dbReference type="SAM" id="MobiDB-lite"/>
    </source>
</evidence>
<feature type="region of interest" description="Disordered" evidence="1">
    <location>
        <begin position="1"/>
        <end position="22"/>
    </location>
</feature>
<dbReference type="KEGG" id="sgd:ELQ87_15370"/>